<protein>
    <submittedName>
        <fullName evidence="1">Uncharacterized protein</fullName>
    </submittedName>
</protein>
<gene>
    <name evidence="1" type="ORF">GXN74_01295</name>
</gene>
<reference evidence="1 2" key="1">
    <citation type="submission" date="2020-01" db="EMBL/GenBank/DDBJ databases">
        <title>Anaeroalcalibacter tamaniensis gen. nov., sp. nov., moderately halophilic strictly anaerobic fermenter bacterium from mud volcano of Taman peninsula.</title>
        <authorList>
            <person name="Frolova A."/>
            <person name="Merkel A.Y."/>
            <person name="Slobodkin A.I."/>
        </authorList>
    </citation>
    <scope>NUCLEOTIDE SEQUENCE [LARGE SCALE GENOMIC DNA]</scope>
    <source>
        <strain evidence="1 2">F-3ap</strain>
    </source>
</reference>
<evidence type="ECO:0000313" key="2">
    <source>
        <dbReference type="Proteomes" id="UP000461585"/>
    </source>
</evidence>
<dbReference type="EMBL" id="JAAEEH010000002">
    <property type="protein sequence ID" value="NDL66382.1"/>
    <property type="molecule type" value="Genomic_DNA"/>
</dbReference>
<sequence>MEESYGKLMEIALGVLLCLGALGSFLTGHAQLEAYRVASRERMEQAASTGLVLEAVPPVEDRECLPGTSLVPLLCLDPVREGEVLFFEGVPVEGLYPPQASLEEKLDRLGELGFDPAGTYRVFLTLDGEGRTVEVDCRKEEDG</sequence>
<proteinExistence type="predicted"/>
<accession>A0A7X5HTH6</accession>
<comment type="caution">
    <text evidence="1">The sequence shown here is derived from an EMBL/GenBank/DDBJ whole genome shotgun (WGS) entry which is preliminary data.</text>
</comment>
<organism evidence="1 2">
    <name type="scientific">Anaerotalea alkaliphila</name>
    <dbReference type="NCBI Taxonomy" id="2662126"/>
    <lineage>
        <taxon>Bacteria</taxon>
        <taxon>Bacillati</taxon>
        <taxon>Bacillota</taxon>
        <taxon>Clostridia</taxon>
        <taxon>Eubacteriales</taxon>
        <taxon>Anaerotalea</taxon>
    </lineage>
</organism>
<name>A0A7X5HTH6_9FIRM</name>
<keyword evidence="2" id="KW-1185">Reference proteome</keyword>
<dbReference type="RefSeq" id="WP_162369113.1">
    <property type="nucleotide sequence ID" value="NZ_JAAEEH010000002.1"/>
</dbReference>
<dbReference type="AlphaFoldDB" id="A0A7X5HTH6"/>
<dbReference type="Proteomes" id="UP000461585">
    <property type="component" value="Unassembled WGS sequence"/>
</dbReference>
<evidence type="ECO:0000313" key="1">
    <source>
        <dbReference type="EMBL" id="NDL66382.1"/>
    </source>
</evidence>